<gene>
    <name evidence="1" type="ORF">JHL18_21645</name>
</gene>
<protein>
    <submittedName>
        <fullName evidence="1">Uncharacterized protein</fullName>
    </submittedName>
</protein>
<dbReference type="RefSeq" id="WP_200273128.1">
    <property type="nucleotide sequence ID" value="NZ_JAENHN010000059.1"/>
</dbReference>
<proteinExistence type="predicted"/>
<name>A0ABS1EV32_9CLOT</name>
<dbReference type="EMBL" id="JAENHN010000059">
    <property type="protein sequence ID" value="MBK1813229.1"/>
    <property type="molecule type" value="Genomic_DNA"/>
</dbReference>
<keyword evidence="2" id="KW-1185">Reference proteome</keyword>
<evidence type="ECO:0000313" key="2">
    <source>
        <dbReference type="Proteomes" id="UP000596739"/>
    </source>
</evidence>
<organism evidence="1 2">
    <name type="scientific">Clostridium yunnanense</name>
    <dbReference type="NCBI Taxonomy" id="2800325"/>
    <lineage>
        <taxon>Bacteria</taxon>
        <taxon>Bacillati</taxon>
        <taxon>Bacillota</taxon>
        <taxon>Clostridia</taxon>
        <taxon>Eubacteriales</taxon>
        <taxon>Clostridiaceae</taxon>
        <taxon>Clostridium</taxon>
    </lineage>
</organism>
<accession>A0ABS1EV32</accession>
<reference evidence="2" key="1">
    <citation type="submission" date="2021-01" db="EMBL/GenBank/DDBJ databases">
        <title>Genome public.</title>
        <authorList>
            <person name="Liu C."/>
            <person name="Sun Q."/>
        </authorList>
    </citation>
    <scope>NUCLEOTIDE SEQUENCE [LARGE SCALE GENOMIC DNA]</scope>
    <source>
        <strain evidence="2">YIM B02505</strain>
    </source>
</reference>
<dbReference type="Proteomes" id="UP000596739">
    <property type="component" value="Unassembled WGS sequence"/>
</dbReference>
<sequence>MECLCKEESFDLKLQANLTPDPLGCERCDCIVDMDDMSLSDELRREIRIWLYNYSELVSKQVTPEDLFKYYQQHNNRGVVLAERIEIELGDKFKVSYYPS</sequence>
<comment type="caution">
    <text evidence="1">The sequence shown here is derived from an EMBL/GenBank/DDBJ whole genome shotgun (WGS) entry which is preliminary data.</text>
</comment>
<evidence type="ECO:0000313" key="1">
    <source>
        <dbReference type="EMBL" id="MBK1813229.1"/>
    </source>
</evidence>